<accession>A0A1M6HT51</accession>
<evidence type="ECO:0000313" key="2">
    <source>
        <dbReference type="Proteomes" id="UP000184442"/>
    </source>
</evidence>
<reference evidence="1 2" key="1">
    <citation type="submission" date="2016-11" db="EMBL/GenBank/DDBJ databases">
        <authorList>
            <person name="Jaros S."/>
            <person name="Januszkiewicz K."/>
            <person name="Wedrychowicz H."/>
        </authorList>
    </citation>
    <scope>NUCLEOTIDE SEQUENCE [LARGE SCALE GENOMIC DNA]</scope>
    <source>
        <strain evidence="1 2">DSM 19022</strain>
    </source>
</reference>
<gene>
    <name evidence="1" type="ORF">SAMN02745176_02924</name>
</gene>
<dbReference type="Proteomes" id="UP000184442">
    <property type="component" value="Unassembled WGS sequence"/>
</dbReference>
<dbReference type="RefSeq" id="WP_073026978.1">
    <property type="nucleotide sequence ID" value="NZ_FQZS01000023.1"/>
</dbReference>
<dbReference type="OrthoDB" id="1954632at2"/>
<keyword evidence="2" id="KW-1185">Reference proteome</keyword>
<sequence length="90" mass="10606">MNKVIIECDELIDGYELNKDSILKQLQFMKIDKGTESFITAYDDDFRYTLIGEIKGNKVFLTNIIKAAAYKEMDNTDLYEFIKYEFIKKV</sequence>
<protein>
    <submittedName>
        <fullName evidence="1">Uncharacterized protein</fullName>
    </submittedName>
</protein>
<evidence type="ECO:0000313" key="1">
    <source>
        <dbReference type="EMBL" id="SHJ25343.1"/>
    </source>
</evidence>
<organism evidence="1 2">
    <name type="scientific">Lutispora thermophila DSM 19022</name>
    <dbReference type="NCBI Taxonomy" id="1122184"/>
    <lineage>
        <taxon>Bacteria</taxon>
        <taxon>Bacillati</taxon>
        <taxon>Bacillota</taxon>
        <taxon>Clostridia</taxon>
        <taxon>Lutisporales</taxon>
        <taxon>Lutisporaceae</taxon>
        <taxon>Lutispora</taxon>
    </lineage>
</organism>
<proteinExistence type="predicted"/>
<dbReference type="STRING" id="1122184.SAMN02745176_02924"/>
<dbReference type="EMBL" id="FQZS01000023">
    <property type="protein sequence ID" value="SHJ25343.1"/>
    <property type="molecule type" value="Genomic_DNA"/>
</dbReference>
<dbReference type="AlphaFoldDB" id="A0A1M6HT51"/>
<name>A0A1M6HT51_9FIRM</name>